<comment type="caution">
    <text evidence="3">The sequence shown here is derived from an EMBL/GenBank/DDBJ whole genome shotgun (WGS) entry which is preliminary data.</text>
</comment>
<feature type="domain" description="VTT" evidence="2">
    <location>
        <begin position="25"/>
        <end position="136"/>
    </location>
</feature>
<dbReference type="PANTHER" id="PTHR42709">
    <property type="entry name" value="ALKALINE PHOSPHATASE LIKE PROTEIN"/>
    <property type="match status" value="1"/>
</dbReference>
<name>A0A2T6KG47_9RHOB</name>
<sequence length="142" mass="15858">MIAYAGLFLSALIAATILPMQSEAVLVGLLLQGERTVVWLLVIATTGNVLGSLINWYLGRFLLRFRDRSWFPASNQQLTRAEGWYHRYGRWSLLGSWLPIVGDPLTVVAGILREPLPTFLLLVTLAKGTRYVVLAALTLAWF</sequence>
<dbReference type="OrthoDB" id="9814483at2"/>
<dbReference type="Proteomes" id="UP000244523">
    <property type="component" value="Unassembled WGS sequence"/>
</dbReference>
<evidence type="ECO:0000313" key="4">
    <source>
        <dbReference type="Proteomes" id="UP000244523"/>
    </source>
</evidence>
<feature type="transmembrane region" description="Helical" evidence="1">
    <location>
        <begin position="38"/>
        <end position="58"/>
    </location>
</feature>
<keyword evidence="1" id="KW-1133">Transmembrane helix</keyword>
<proteinExistence type="predicted"/>
<feature type="transmembrane region" description="Helical" evidence="1">
    <location>
        <begin position="118"/>
        <end position="141"/>
    </location>
</feature>
<keyword evidence="1" id="KW-0812">Transmembrane</keyword>
<accession>A0A2T6KG47</accession>
<evidence type="ECO:0000313" key="3">
    <source>
        <dbReference type="EMBL" id="PUB14309.1"/>
    </source>
</evidence>
<evidence type="ECO:0000256" key="1">
    <source>
        <dbReference type="SAM" id="Phobius"/>
    </source>
</evidence>
<reference evidence="3 4" key="1">
    <citation type="submission" date="2018-04" db="EMBL/GenBank/DDBJ databases">
        <title>Genomic Encyclopedia of Archaeal and Bacterial Type Strains, Phase II (KMG-II): from individual species to whole genera.</title>
        <authorList>
            <person name="Goeker M."/>
        </authorList>
    </citation>
    <scope>NUCLEOTIDE SEQUENCE [LARGE SCALE GENOMIC DNA]</scope>
    <source>
        <strain evidence="3 4">DSM 29955</strain>
    </source>
</reference>
<keyword evidence="4" id="KW-1185">Reference proteome</keyword>
<dbReference type="InterPro" id="IPR032816">
    <property type="entry name" value="VTT_dom"/>
</dbReference>
<dbReference type="AlphaFoldDB" id="A0A2T6KG47"/>
<gene>
    <name evidence="3" type="ORF">C8N45_106183</name>
</gene>
<protein>
    <submittedName>
        <fullName evidence="3">Membrane protein YqaA with SNARE-associated domain</fullName>
    </submittedName>
</protein>
<evidence type="ECO:0000259" key="2">
    <source>
        <dbReference type="Pfam" id="PF09335"/>
    </source>
</evidence>
<dbReference type="PANTHER" id="PTHR42709:SF4">
    <property type="entry name" value="INNER MEMBRANE PROTEIN YQAA"/>
    <property type="match status" value="1"/>
</dbReference>
<organism evidence="3 4">
    <name type="scientific">Yoonia sediminilitoris</name>
    <dbReference type="NCBI Taxonomy" id="1286148"/>
    <lineage>
        <taxon>Bacteria</taxon>
        <taxon>Pseudomonadati</taxon>
        <taxon>Pseudomonadota</taxon>
        <taxon>Alphaproteobacteria</taxon>
        <taxon>Rhodobacterales</taxon>
        <taxon>Paracoccaceae</taxon>
        <taxon>Yoonia</taxon>
    </lineage>
</organism>
<dbReference type="Pfam" id="PF09335">
    <property type="entry name" value="VTT_dom"/>
    <property type="match status" value="1"/>
</dbReference>
<keyword evidence="1" id="KW-0472">Membrane</keyword>
<dbReference type="RefSeq" id="WP_108386721.1">
    <property type="nucleotide sequence ID" value="NZ_QBUD01000006.1"/>
</dbReference>
<dbReference type="InterPro" id="IPR051311">
    <property type="entry name" value="DedA_domain"/>
</dbReference>
<dbReference type="EMBL" id="QBUD01000006">
    <property type="protein sequence ID" value="PUB14309.1"/>
    <property type="molecule type" value="Genomic_DNA"/>
</dbReference>